<dbReference type="Proteomes" id="UP000015241">
    <property type="component" value="Unassembled WGS sequence"/>
</dbReference>
<sequence length="320" mass="35101">LPAELFIDILTYALYNHPTPSDVLCLAQSFYTVGLRILHADLRLRTVRQLAQFSAPQESPEVRLACAPKTLSLSLPGGTATSDVFLLLAKALRRCSAALNELSADEGHRHGDTRVPLDVLRLCLHSHMRIDVQHIYDALILVDPRTFIWTGPDPPHHFSIAITPEAVAQLFRAIRTWSHITHIKLANLSFPEEHIAGAGASLSVVTAPLLPPIPSLRTLALGKTVFLPPDAIAAMICPLIPGQEAMDALELIHLVDAYRGSIWGPRIRRSDIERAASMLARAQCQGEDTAVAERAEAEVISRVRRIVRCEAVTERLMGGD</sequence>
<evidence type="ECO:0000313" key="2">
    <source>
        <dbReference type="Proteomes" id="UP000015241"/>
    </source>
</evidence>
<protein>
    <recommendedName>
        <fullName evidence="3">F-box domain-containing protein</fullName>
    </recommendedName>
</protein>
<dbReference type="HOGENOM" id="CLU_079147_0_0_1"/>
<evidence type="ECO:0008006" key="3">
    <source>
        <dbReference type="Google" id="ProtNLM"/>
    </source>
</evidence>
<dbReference type="EMBL" id="KE504209">
    <property type="protein sequence ID" value="EPS95342.1"/>
    <property type="molecule type" value="Genomic_DNA"/>
</dbReference>
<organism evidence="1 2">
    <name type="scientific">Fomitopsis schrenkii</name>
    <name type="common">Brown rot fungus</name>
    <dbReference type="NCBI Taxonomy" id="2126942"/>
    <lineage>
        <taxon>Eukaryota</taxon>
        <taxon>Fungi</taxon>
        <taxon>Dikarya</taxon>
        <taxon>Basidiomycota</taxon>
        <taxon>Agaricomycotina</taxon>
        <taxon>Agaricomycetes</taxon>
        <taxon>Polyporales</taxon>
        <taxon>Fomitopsis</taxon>
    </lineage>
</organism>
<dbReference type="OrthoDB" id="2587912at2759"/>
<dbReference type="AlphaFoldDB" id="S8DRN7"/>
<proteinExistence type="predicted"/>
<reference evidence="1 2" key="1">
    <citation type="journal article" date="2012" name="Science">
        <title>The Paleozoic origin of enzymatic lignin decomposition reconstructed from 31 fungal genomes.</title>
        <authorList>
            <person name="Floudas D."/>
            <person name="Binder M."/>
            <person name="Riley R."/>
            <person name="Barry K."/>
            <person name="Blanchette R.A."/>
            <person name="Henrissat B."/>
            <person name="Martinez A.T."/>
            <person name="Otillar R."/>
            <person name="Spatafora J.W."/>
            <person name="Yadav J.S."/>
            <person name="Aerts A."/>
            <person name="Benoit I."/>
            <person name="Boyd A."/>
            <person name="Carlson A."/>
            <person name="Copeland A."/>
            <person name="Coutinho P.M."/>
            <person name="de Vries R.P."/>
            <person name="Ferreira P."/>
            <person name="Findley K."/>
            <person name="Foster B."/>
            <person name="Gaskell J."/>
            <person name="Glotzer D."/>
            <person name="Gorecki P."/>
            <person name="Heitman J."/>
            <person name="Hesse C."/>
            <person name="Hori C."/>
            <person name="Igarashi K."/>
            <person name="Jurgens J.A."/>
            <person name="Kallen N."/>
            <person name="Kersten P."/>
            <person name="Kohler A."/>
            <person name="Kuees U."/>
            <person name="Kumar T.K.A."/>
            <person name="Kuo A."/>
            <person name="LaButti K."/>
            <person name="Larrondo L.F."/>
            <person name="Lindquist E."/>
            <person name="Ling A."/>
            <person name="Lombard V."/>
            <person name="Lucas S."/>
            <person name="Lundell T."/>
            <person name="Martin R."/>
            <person name="McLaughlin D.J."/>
            <person name="Morgenstern I."/>
            <person name="Morin E."/>
            <person name="Murat C."/>
            <person name="Nagy L.G."/>
            <person name="Nolan M."/>
            <person name="Ohm R.A."/>
            <person name="Patyshakuliyeva A."/>
            <person name="Rokas A."/>
            <person name="Ruiz-Duenas F.J."/>
            <person name="Sabat G."/>
            <person name="Salamov A."/>
            <person name="Samejima M."/>
            <person name="Schmutz J."/>
            <person name="Slot J.C."/>
            <person name="St John F."/>
            <person name="Stenlid J."/>
            <person name="Sun H."/>
            <person name="Sun S."/>
            <person name="Syed K."/>
            <person name="Tsang A."/>
            <person name="Wiebenga A."/>
            <person name="Young D."/>
            <person name="Pisabarro A."/>
            <person name="Eastwood D.C."/>
            <person name="Martin F."/>
            <person name="Cullen D."/>
            <person name="Grigoriev I.V."/>
            <person name="Hibbett D.S."/>
        </authorList>
    </citation>
    <scope>NUCLEOTIDE SEQUENCE</scope>
    <source>
        <strain evidence="2">FP-58527</strain>
    </source>
</reference>
<gene>
    <name evidence="1" type="ORF">FOMPIDRAFT_1108330</name>
</gene>
<keyword evidence="2" id="KW-1185">Reference proteome</keyword>
<dbReference type="eggNOG" id="ENOG502SRE3">
    <property type="taxonomic scope" value="Eukaryota"/>
</dbReference>
<feature type="non-terminal residue" evidence="1">
    <location>
        <position position="320"/>
    </location>
</feature>
<dbReference type="InParanoid" id="S8DRN7"/>
<accession>S8DRN7</accession>
<name>S8DRN7_FOMSC</name>
<feature type="non-terminal residue" evidence="1">
    <location>
        <position position="1"/>
    </location>
</feature>
<evidence type="ECO:0000313" key="1">
    <source>
        <dbReference type="EMBL" id="EPS95342.1"/>
    </source>
</evidence>